<dbReference type="CDD" id="cd00063">
    <property type="entry name" value="FN3"/>
    <property type="match status" value="1"/>
</dbReference>
<dbReference type="InterPro" id="IPR003961">
    <property type="entry name" value="FN3_dom"/>
</dbReference>
<protein>
    <submittedName>
        <fullName evidence="3">Discoidin domain-containing protein</fullName>
    </submittedName>
</protein>
<dbReference type="InterPro" id="IPR058094">
    <property type="entry name" value="Ig-like_OmpL47-like"/>
</dbReference>
<dbReference type="RefSeq" id="WP_248269228.1">
    <property type="nucleotide sequence ID" value="NZ_CP096034.1"/>
</dbReference>
<dbReference type="InterPro" id="IPR013783">
    <property type="entry name" value="Ig-like_fold"/>
</dbReference>
<evidence type="ECO:0000313" key="4">
    <source>
        <dbReference type="Proteomes" id="UP000830639"/>
    </source>
</evidence>
<dbReference type="PROSITE" id="PS50853">
    <property type="entry name" value="FN3"/>
    <property type="match status" value="1"/>
</dbReference>
<dbReference type="InterPro" id="IPR004843">
    <property type="entry name" value="Calcineurin-like_PHP"/>
</dbReference>
<dbReference type="Pfam" id="PF00041">
    <property type="entry name" value="fn3"/>
    <property type="match status" value="1"/>
</dbReference>
<evidence type="ECO:0000259" key="1">
    <source>
        <dbReference type="PROSITE" id="PS50022"/>
    </source>
</evidence>
<dbReference type="InterPro" id="IPR051918">
    <property type="entry name" value="STPP_CPPED1"/>
</dbReference>
<dbReference type="Pfam" id="PF00149">
    <property type="entry name" value="Metallophos"/>
    <property type="match status" value="1"/>
</dbReference>
<dbReference type="SMART" id="SM00060">
    <property type="entry name" value="FN3"/>
    <property type="match status" value="1"/>
</dbReference>
<dbReference type="InterPro" id="IPR036116">
    <property type="entry name" value="FN3_sf"/>
</dbReference>
<dbReference type="InterPro" id="IPR029052">
    <property type="entry name" value="Metallo-depent_PP-like"/>
</dbReference>
<dbReference type="PANTHER" id="PTHR43143">
    <property type="entry name" value="METALLOPHOSPHOESTERASE, CALCINEURIN SUPERFAMILY"/>
    <property type="match status" value="1"/>
</dbReference>
<dbReference type="Gene3D" id="3.60.21.10">
    <property type="match status" value="1"/>
</dbReference>
<reference evidence="3 4" key="1">
    <citation type="submission" date="2022-04" db="EMBL/GenBank/DDBJ databases">
        <title>Mechanism of arsenic methylation and mitigation arsenic toxicity by Bacillus sp. LH14 from an Arsenic-Contaminated Paddy Soil.</title>
        <authorList>
            <person name="Wang D."/>
        </authorList>
    </citation>
    <scope>NUCLEOTIDE SEQUENCE [LARGE SCALE GENOMIC DNA]</scope>
    <source>
        <strain evidence="3 4">LH14</strain>
    </source>
</reference>
<dbReference type="SUPFAM" id="SSF56300">
    <property type="entry name" value="Metallo-dependent phosphatases"/>
    <property type="match status" value="1"/>
</dbReference>
<dbReference type="Gene3D" id="2.60.40.10">
    <property type="entry name" value="Immunoglobulins"/>
    <property type="match status" value="1"/>
</dbReference>
<dbReference type="Gene3D" id="3.30.1920.20">
    <property type="match status" value="1"/>
</dbReference>
<dbReference type="InterPro" id="IPR008979">
    <property type="entry name" value="Galactose-bd-like_sf"/>
</dbReference>
<evidence type="ECO:0000259" key="2">
    <source>
        <dbReference type="PROSITE" id="PS50853"/>
    </source>
</evidence>
<accession>A0ABY4JR97</accession>
<dbReference type="Pfam" id="PF00754">
    <property type="entry name" value="F5_F8_type_C"/>
    <property type="match status" value="1"/>
</dbReference>
<gene>
    <name evidence="3" type="ORF">MY490_11025</name>
</gene>
<dbReference type="Proteomes" id="UP000830639">
    <property type="component" value="Chromosome"/>
</dbReference>
<dbReference type="InterPro" id="IPR000421">
    <property type="entry name" value="FA58C"/>
</dbReference>
<keyword evidence="4" id="KW-1185">Reference proteome</keyword>
<proteinExistence type="predicted"/>
<dbReference type="NCBIfam" id="NF047446">
    <property type="entry name" value="barrel_OmpL47"/>
    <property type="match status" value="1"/>
</dbReference>
<feature type="domain" description="F5/8 type C" evidence="1">
    <location>
        <begin position="443"/>
        <end position="593"/>
    </location>
</feature>
<dbReference type="SUPFAM" id="SSF49785">
    <property type="entry name" value="Galactose-binding domain-like"/>
    <property type="match status" value="1"/>
</dbReference>
<dbReference type="EMBL" id="CP096034">
    <property type="protein sequence ID" value="UPM56324.1"/>
    <property type="molecule type" value="Genomic_DNA"/>
</dbReference>
<organism evidence="3 4">
    <name type="scientific">Gottfriedia acidiceleris</name>
    <dbReference type="NCBI Taxonomy" id="371036"/>
    <lineage>
        <taxon>Bacteria</taxon>
        <taxon>Bacillati</taxon>
        <taxon>Bacillota</taxon>
        <taxon>Bacilli</taxon>
        <taxon>Bacillales</taxon>
        <taxon>Bacillaceae</taxon>
        <taxon>Gottfriedia</taxon>
    </lineage>
</organism>
<sequence length="845" mass="93287">MVALGLPSNVDLVTDGGNVNAPVKWDIDSSGYNPALKAEQRFSISGLVNKPEDITNPNNVALSTQINVTVLASSTPEKDTSYKFSFMAISDTHSNVKGDSNDLILNETMHDAVNNNVKSVSVVGDLTDYGTDAQYDTFMSTMNKYPELNRNYVFGNHDVRWMNGFETAKNRFLSHTGMPAVYFDKWINGYHFIYLATETDDKDSAYLSDTQLNWLKVKLAEGAKKSKPIFLFVHQPLGNTVSMTRPEDGYQSDEVQDQRFKDIVGEYPQSVLITGHVHDDIRLPGTLYNKQYFSMIRDGAIKYNPSYSKEPGAQGLIFDIYADRVVINGRDFAKKSTIATWTIKNYTTDALQADQQAPTSPSNITTKLVTDKTAILSWNASTDNFKGNVGVTGYDIFNAGTLIGSTTGRTNFEITGLKANTTYQFTVKAKDAAGNLSEESSAINVTTLAYDPAPYNLTLNKTATANGSLIGNDPSKAVDGSAKNDSKWSSNTNGDKWLMVDLGQDYDISRWIVKHSGEGGESISLNTKNYKLQGSLDGTTWKDLDTVAGNVSNSTDRYFNKTNVRYVRLYITTPQNYAETGTANIYEFEVYGRSIDVDSPMTTATTNGIIGDDVWNIKNVNVNFNAEDNLNGTGVNRIETRIDEGEWVSQNQLTLTEEGIHKVEYRAIDNAGNVEVTKQLIISIDKTGPIVTESVPIDGSIFENDEEITPKFTLVDNFSGVDNSKTKAKLDTYAYKIGSPIALYTLPLGLHSIVIYSVDKAGNIGTKTIQFQTITTNESLNELVKHFADTEWIDNVGIANSLHEKLGNNNLKGFLNEVKAQSGKHITNEAAEYLLRDAQYLLSQQ</sequence>
<dbReference type="SUPFAM" id="SSF49265">
    <property type="entry name" value="Fibronectin type III"/>
    <property type="match status" value="1"/>
</dbReference>
<evidence type="ECO:0000313" key="3">
    <source>
        <dbReference type="EMBL" id="UPM56324.1"/>
    </source>
</evidence>
<name>A0ABY4JR97_9BACI</name>
<dbReference type="PROSITE" id="PS50022">
    <property type="entry name" value="FA58C_3"/>
    <property type="match status" value="1"/>
</dbReference>
<feature type="domain" description="Fibronectin type-III" evidence="2">
    <location>
        <begin position="360"/>
        <end position="450"/>
    </location>
</feature>
<dbReference type="PANTHER" id="PTHR43143:SF1">
    <property type="entry name" value="SERINE_THREONINE-PROTEIN PHOSPHATASE CPPED1"/>
    <property type="match status" value="1"/>
</dbReference>
<dbReference type="Gene3D" id="2.60.120.260">
    <property type="entry name" value="Galactose-binding domain-like"/>
    <property type="match status" value="1"/>
</dbReference>